<comment type="caution">
    <text evidence="1">The sequence shown here is derived from an EMBL/GenBank/DDBJ whole genome shotgun (WGS) entry which is preliminary data.</text>
</comment>
<accession>A0ABR8Z9W0</accession>
<dbReference type="EMBL" id="JACYFS010000001">
    <property type="protein sequence ID" value="MBD8081730.1"/>
    <property type="molecule type" value="Genomic_DNA"/>
</dbReference>
<evidence type="ECO:0000313" key="1">
    <source>
        <dbReference type="EMBL" id="MBD8081730.1"/>
    </source>
</evidence>
<sequence length="171" mass="20729">MALPPSFCTYRKSEKHRRVVRKSLHNQKDFLEIKQRILNLKPDAERKWGRMTAAQMLTHCSQVLKVPMKRTVLPKTFFLFRWIGILTKYEMKTFNNGIPPNMPTFKKLIINFDCDFNVSKRELLKTLDEYEEFRRHRKMLSKHELFGKMTDENWGFLEYKHLNHHLKQFNV</sequence>
<proteinExistence type="predicted"/>
<dbReference type="Proteomes" id="UP000637299">
    <property type="component" value="Unassembled WGS sequence"/>
</dbReference>
<dbReference type="Pfam" id="PF07606">
    <property type="entry name" value="DUF1569"/>
    <property type="match status" value="1"/>
</dbReference>
<evidence type="ECO:0000313" key="2">
    <source>
        <dbReference type="Proteomes" id="UP000637299"/>
    </source>
</evidence>
<gene>
    <name evidence="1" type="ORF">IC610_04735</name>
</gene>
<reference evidence="1 2" key="1">
    <citation type="submission" date="2020-09" db="EMBL/GenBank/DDBJ databases">
        <title>Genome seq and assembly of Chryseobacterium sp.</title>
        <authorList>
            <person name="Chhetri G."/>
        </authorList>
    </citation>
    <scope>NUCLEOTIDE SEQUENCE [LARGE SCALE GENOMIC DNA]</scope>
    <source>
        <strain evidence="1 2">GCR10</strain>
    </source>
</reference>
<protein>
    <submittedName>
        <fullName evidence="1">DUF1569 domain-containing protein</fullName>
    </submittedName>
</protein>
<name>A0ABR8Z9W0_9FLAO</name>
<organism evidence="1 2">
    <name type="scientific">Chryseobacterium caseinilyticum</name>
    <dbReference type="NCBI Taxonomy" id="2771428"/>
    <lineage>
        <taxon>Bacteria</taxon>
        <taxon>Pseudomonadati</taxon>
        <taxon>Bacteroidota</taxon>
        <taxon>Flavobacteriia</taxon>
        <taxon>Flavobacteriales</taxon>
        <taxon>Weeksellaceae</taxon>
        <taxon>Chryseobacterium group</taxon>
        <taxon>Chryseobacterium</taxon>
    </lineage>
</organism>
<keyword evidence="2" id="KW-1185">Reference proteome</keyword>
<dbReference type="InterPro" id="IPR011463">
    <property type="entry name" value="DUF1569"/>
</dbReference>